<organism evidence="1 2">
    <name type="scientific">Pistacia atlantica</name>
    <dbReference type="NCBI Taxonomy" id="434234"/>
    <lineage>
        <taxon>Eukaryota</taxon>
        <taxon>Viridiplantae</taxon>
        <taxon>Streptophyta</taxon>
        <taxon>Embryophyta</taxon>
        <taxon>Tracheophyta</taxon>
        <taxon>Spermatophyta</taxon>
        <taxon>Magnoliopsida</taxon>
        <taxon>eudicotyledons</taxon>
        <taxon>Gunneridae</taxon>
        <taxon>Pentapetalae</taxon>
        <taxon>rosids</taxon>
        <taxon>malvids</taxon>
        <taxon>Sapindales</taxon>
        <taxon>Anacardiaceae</taxon>
        <taxon>Pistacia</taxon>
    </lineage>
</organism>
<dbReference type="EMBL" id="CM047908">
    <property type="protein sequence ID" value="KAJ0081292.1"/>
    <property type="molecule type" value="Genomic_DNA"/>
</dbReference>
<accession>A0ACC1A4T1</accession>
<evidence type="ECO:0000313" key="2">
    <source>
        <dbReference type="Proteomes" id="UP001164250"/>
    </source>
</evidence>
<evidence type="ECO:0000313" key="1">
    <source>
        <dbReference type="EMBL" id="KAJ0081292.1"/>
    </source>
</evidence>
<sequence>MFASCSNHSRRHSSRRAREIDRPLTQVPQERRSEVKLRSDEFDDGGVDSDGGV</sequence>
<dbReference type="Proteomes" id="UP001164250">
    <property type="component" value="Chromosome 12"/>
</dbReference>
<proteinExistence type="predicted"/>
<protein>
    <submittedName>
        <fullName evidence="1">Uncharacterized protein</fullName>
    </submittedName>
</protein>
<name>A0ACC1A4T1_9ROSI</name>
<gene>
    <name evidence="1" type="ORF">Patl1_12362</name>
</gene>
<reference evidence="2" key="1">
    <citation type="journal article" date="2023" name="G3 (Bethesda)">
        <title>Genome assembly and association tests identify interacting loci associated with vigor, precocity, and sex in interspecific pistachio rootstocks.</title>
        <authorList>
            <person name="Palmer W."/>
            <person name="Jacygrad E."/>
            <person name="Sagayaradj S."/>
            <person name="Cavanaugh K."/>
            <person name="Han R."/>
            <person name="Bertier L."/>
            <person name="Beede B."/>
            <person name="Kafkas S."/>
            <person name="Golino D."/>
            <person name="Preece J."/>
            <person name="Michelmore R."/>
        </authorList>
    </citation>
    <scope>NUCLEOTIDE SEQUENCE [LARGE SCALE GENOMIC DNA]</scope>
</reference>
<comment type="caution">
    <text evidence="1">The sequence shown here is derived from an EMBL/GenBank/DDBJ whole genome shotgun (WGS) entry which is preliminary data.</text>
</comment>
<keyword evidence="2" id="KW-1185">Reference proteome</keyword>